<protein>
    <submittedName>
        <fullName evidence="1">Uncharacterized protein</fullName>
    </submittedName>
</protein>
<reference evidence="2" key="1">
    <citation type="submission" date="2015-07" db="EMBL/GenBank/DDBJ databases">
        <title>Genome sequencing of Sunxiuqinia dokdonensis strain SK.</title>
        <authorList>
            <person name="Ahn S."/>
            <person name="Kim B.-C."/>
        </authorList>
    </citation>
    <scope>NUCLEOTIDE SEQUENCE [LARGE SCALE GENOMIC DNA]</scope>
    <source>
        <strain evidence="2">SK</strain>
    </source>
</reference>
<dbReference type="AlphaFoldDB" id="A0A0L8VC89"/>
<keyword evidence="2" id="KW-1185">Reference proteome</keyword>
<name>A0A0L8VC89_9BACT</name>
<comment type="caution">
    <text evidence="1">The sequence shown here is derived from an EMBL/GenBank/DDBJ whole genome shotgun (WGS) entry which is preliminary data.</text>
</comment>
<dbReference type="STRING" id="1409788.NC99_12180"/>
<gene>
    <name evidence="1" type="ORF">NC99_12180</name>
</gene>
<evidence type="ECO:0000313" key="2">
    <source>
        <dbReference type="Proteomes" id="UP000036958"/>
    </source>
</evidence>
<accession>A0A0L8VC89</accession>
<dbReference type="Proteomes" id="UP000036958">
    <property type="component" value="Unassembled WGS sequence"/>
</dbReference>
<evidence type="ECO:0000313" key="1">
    <source>
        <dbReference type="EMBL" id="KOH45973.1"/>
    </source>
</evidence>
<proteinExistence type="predicted"/>
<dbReference type="EMBL" id="LGIA01000057">
    <property type="protein sequence ID" value="KOH45973.1"/>
    <property type="molecule type" value="Genomic_DNA"/>
</dbReference>
<sequence>MLFFFMINEVSVVEDTKYRKGLIDYKFGPKLRKYLLL</sequence>
<organism evidence="1 2">
    <name type="scientific">Sunxiuqinia dokdonensis</name>
    <dbReference type="NCBI Taxonomy" id="1409788"/>
    <lineage>
        <taxon>Bacteria</taxon>
        <taxon>Pseudomonadati</taxon>
        <taxon>Bacteroidota</taxon>
        <taxon>Bacteroidia</taxon>
        <taxon>Marinilabiliales</taxon>
        <taxon>Prolixibacteraceae</taxon>
        <taxon>Sunxiuqinia</taxon>
    </lineage>
</organism>